<keyword evidence="2" id="KW-1185">Reference proteome</keyword>
<evidence type="ECO:0000313" key="1">
    <source>
        <dbReference type="EMBL" id="QDB71348.1"/>
    </source>
</evidence>
<reference evidence="2" key="1">
    <citation type="submission" date="2019-05" db="EMBL/GenBank/DDBJ databases">
        <title>Complete Genome Sequence of Serratia marcescens Myophage Moabite.</title>
        <authorList>
            <person name="Price L."/>
            <person name="Rohren M."/>
            <person name="Newkirk H."/>
            <person name="Liu M."/>
            <person name="Ramsey J."/>
        </authorList>
    </citation>
    <scope>NUCLEOTIDE SEQUENCE [LARGE SCALE GENOMIC DNA]</scope>
</reference>
<organism evidence="1 2">
    <name type="scientific">Serratia phage Moabite</name>
    <dbReference type="NCBI Taxonomy" id="2587814"/>
    <lineage>
        <taxon>Viruses</taxon>
        <taxon>Duplodnaviria</taxon>
        <taxon>Heunggongvirae</taxon>
        <taxon>Uroviricota</taxon>
        <taxon>Caudoviricetes</taxon>
        <taxon>Chimalliviridae</taxon>
        <taxon>Moabitevirus</taxon>
        <taxon>Moabitevirus moabite</taxon>
    </lineage>
</organism>
<gene>
    <name evidence="1" type="ORF">CPT_Moabite_318</name>
</gene>
<name>A0A4Y5TPP7_9CAUD</name>
<protein>
    <submittedName>
        <fullName evidence="1">Uncharacterized protein</fullName>
    </submittedName>
</protein>
<accession>A0A4Y5TPP7</accession>
<dbReference type="EMBL" id="MK994515">
    <property type="protein sequence ID" value="QDB71348.1"/>
    <property type="molecule type" value="Genomic_DNA"/>
</dbReference>
<dbReference type="Proteomes" id="UP000319063">
    <property type="component" value="Segment"/>
</dbReference>
<sequence length="159" mass="17797">MKNFAAFYDDKVIFSTKIQKSSGLPTTLSWDSLFTPHGFIVPYSLSCFAILDIIEDNKVPVDRSGEMLGMLITPEGRVYEYAVGSNNKVICNRLVIGKGFRHCRSADYLTEDTMNSAIHLTTSPEAALDWFHKTLPTFTNSYFVMGVDDIVAKIKEKGL</sequence>
<evidence type="ECO:0000313" key="2">
    <source>
        <dbReference type="Proteomes" id="UP000319063"/>
    </source>
</evidence>
<proteinExistence type="predicted"/>